<protein>
    <submittedName>
        <fullName evidence="1">Uncharacterized protein</fullName>
    </submittedName>
</protein>
<sequence>MDTVSRIRKTPLKPSEIILVTILRKTFFQPGSGRKEEALLRGLGEYGDAKLQGKVLRTLVSSGFLQEANGRSGRLYIPERSKTSRASKIMSQLQQSDDPIWLEVTQF</sequence>
<dbReference type="AlphaFoldDB" id="A0A858JEI6"/>
<dbReference type="EMBL" id="CP050139">
    <property type="protein sequence ID" value="QIP34826.1"/>
    <property type="molecule type" value="Genomic_DNA"/>
</dbReference>
<evidence type="ECO:0000313" key="1">
    <source>
        <dbReference type="EMBL" id="QIP34826.1"/>
    </source>
</evidence>
<evidence type="ECO:0000313" key="2">
    <source>
        <dbReference type="Proteomes" id="UP000502533"/>
    </source>
</evidence>
<dbReference type="GeneID" id="85021387"/>
<gene>
    <name evidence="1" type="ORF">GWK63_04380</name>
</gene>
<name>A0A858JEI6_9PROT</name>
<reference evidence="1 2" key="1">
    <citation type="submission" date="2020-03" db="EMBL/GenBank/DDBJ databases">
        <title>Isolation of cellulose-producing strains, genome characterization and application of the synthesized cellulose films as an economical and sustainable material for piezoelectric sensor construction.</title>
        <authorList>
            <person name="Mangayil R.K."/>
        </authorList>
    </citation>
    <scope>NUCLEOTIDE SEQUENCE [LARGE SCALE GENOMIC DNA]</scope>
    <source>
        <strain evidence="1 2">ENS 9a1a</strain>
    </source>
</reference>
<keyword evidence="2" id="KW-1185">Reference proteome</keyword>
<accession>A0A858JEI6</accession>
<dbReference type="KEGG" id="kre:GWK63_04380"/>
<organism evidence="1 2">
    <name type="scientific">Komagataeibacter rhaeticus</name>
    <dbReference type="NCBI Taxonomy" id="215221"/>
    <lineage>
        <taxon>Bacteria</taxon>
        <taxon>Pseudomonadati</taxon>
        <taxon>Pseudomonadota</taxon>
        <taxon>Alphaproteobacteria</taxon>
        <taxon>Acetobacterales</taxon>
        <taxon>Acetobacteraceae</taxon>
        <taxon>Komagataeibacter</taxon>
    </lineage>
</organism>
<dbReference type="RefSeq" id="WP_139064305.1">
    <property type="nucleotide sequence ID" value="NZ_CP050139.1"/>
</dbReference>
<dbReference type="Proteomes" id="UP000502533">
    <property type="component" value="Chromosome"/>
</dbReference>
<proteinExistence type="predicted"/>